<accession>A0ABR2HPU8</accession>
<dbReference type="EMBL" id="JAPCWZ010000009">
    <property type="protein sequence ID" value="KAK8851120.1"/>
    <property type="molecule type" value="Genomic_DNA"/>
</dbReference>
<reference evidence="1 2" key="1">
    <citation type="journal article" date="2024" name="IMA Fungus">
        <title>Apiospora arundinis, a panoply of carbohydrate-active enzymes and secondary metabolites.</title>
        <authorList>
            <person name="Sorensen T."/>
            <person name="Petersen C."/>
            <person name="Muurmann A.T."/>
            <person name="Christiansen J.V."/>
            <person name="Brundto M.L."/>
            <person name="Overgaard C.K."/>
            <person name="Boysen A.T."/>
            <person name="Wollenberg R.D."/>
            <person name="Larsen T.O."/>
            <person name="Sorensen J.L."/>
            <person name="Nielsen K.L."/>
            <person name="Sondergaard T.E."/>
        </authorList>
    </citation>
    <scope>NUCLEOTIDE SEQUENCE [LARGE SCALE GENOMIC DNA]</scope>
    <source>
        <strain evidence="1 2">AAU 773</strain>
    </source>
</reference>
<protein>
    <submittedName>
        <fullName evidence="1">Uncharacterized protein</fullName>
    </submittedName>
</protein>
<evidence type="ECO:0000313" key="2">
    <source>
        <dbReference type="Proteomes" id="UP001390339"/>
    </source>
</evidence>
<sequence>MIFWHQTWPLSQQGTKKAYMPPAGGSGTVVSLQGKIWPFSITCSESCVTWKTSIRASPPMLSLTGSPMREIYAFDAMVLWCQIQMKSRIEDKSRYKEPDITHYIMMEDEENDEVVKDAL</sequence>
<gene>
    <name evidence="1" type="ORF">PGQ11_013599</name>
</gene>
<comment type="caution">
    <text evidence="1">The sequence shown here is derived from an EMBL/GenBank/DDBJ whole genome shotgun (WGS) entry which is preliminary data.</text>
</comment>
<dbReference type="Proteomes" id="UP001390339">
    <property type="component" value="Unassembled WGS sequence"/>
</dbReference>
<organism evidence="1 2">
    <name type="scientific">Apiospora arundinis</name>
    <dbReference type="NCBI Taxonomy" id="335852"/>
    <lineage>
        <taxon>Eukaryota</taxon>
        <taxon>Fungi</taxon>
        <taxon>Dikarya</taxon>
        <taxon>Ascomycota</taxon>
        <taxon>Pezizomycotina</taxon>
        <taxon>Sordariomycetes</taxon>
        <taxon>Xylariomycetidae</taxon>
        <taxon>Amphisphaeriales</taxon>
        <taxon>Apiosporaceae</taxon>
        <taxon>Apiospora</taxon>
    </lineage>
</organism>
<name>A0ABR2HPU8_9PEZI</name>
<keyword evidence="2" id="KW-1185">Reference proteome</keyword>
<proteinExistence type="predicted"/>
<evidence type="ECO:0000313" key="1">
    <source>
        <dbReference type="EMBL" id="KAK8851120.1"/>
    </source>
</evidence>